<reference evidence="1" key="3">
    <citation type="submission" date="2025-09" db="UniProtKB">
        <authorList>
            <consortium name="Ensembl"/>
        </authorList>
    </citation>
    <scope>IDENTIFICATION</scope>
</reference>
<keyword evidence="2" id="KW-1185">Reference proteome</keyword>
<dbReference type="Proteomes" id="UP000472271">
    <property type="component" value="Chromosome 9"/>
</dbReference>
<organism evidence="1 2">
    <name type="scientific">Sphaeramia orbicularis</name>
    <name type="common">orbiculate cardinalfish</name>
    <dbReference type="NCBI Taxonomy" id="375764"/>
    <lineage>
        <taxon>Eukaryota</taxon>
        <taxon>Metazoa</taxon>
        <taxon>Chordata</taxon>
        <taxon>Craniata</taxon>
        <taxon>Vertebrata</taxon>
        <taxon>Euteleostomi</taxon>
        <taxon>Actinopterygii</taxon>
        <taxon>Neopterygii</taxon>
        <taxon>Teleostei</taxon>
        <taxon>Neoteleostei</taxon>
        <taxon>Acanthomorphata</taxon>
        <taxon>Gobiaria</taxon>
        <taxon>Kurtiformes</taxon>
        <taxon>Apogonoidei</taxon>
        <taxon>Apogonidae</taxon>
        <taxon>Apogoninae</taxon>
        <taxon>Sphaeramia</taxon>
    </lineage>
</organism>
<dbReference type="AlphaFoldDB" id="A0A672Z737"/>
<evidence type="ECO:0000313" key="1">
    <source>
        <dbReference type="Ensembl" id="ENSSORP00005012664.1"/>
    </source>
</evidence>
<reference evidence="1" key="2">
    <citation type="submission" date="2025-08" db="UniProtKB">
        <authorList>
            <consortium name="Ensembl"/>
        </authorList>
    </citation>
    <scope>IDENTIFICATION</scope>
</reference>
<name>A0A672Z737_9TELE</name>
<accession>A0A672Z737</accession>
<proteinExistence type="predicted"/>
<dbReference type="Ensembl" id="ENSSORT00005013061.1">
    <property type="protein sequence ID" value="ENSSORP00005012664.1"/>
    <property type="gene ID" value="ENSSORG00005006621.1"/>
</dbReference>
<reference evidence="1" key="1">
    <citation type="submission" date="2019-06" db="EMBL/GenBank/DDBJ databases">
        <authorList>
            <consortium name="Wellcome Sanger Institute Data Sharing"/>
        </authorList>
    </citation>
    <scope>NUCLEOTIDE SEQUENCE [LARGE SCALE GENOMIC DNA]</scope>
</reference>
<evidence type="ECO:0000313" key="2">
    <source>
        <dbReference type="Proteomes" id="UP000472271"/>
    </source>
</evidence>
<dbReference type="InParanoid" id="A0A672Z737"/>
<protein>
    <submittedName>
        <fullName evidence="1">Uncharacterized protein</fullName>
    </submittedName>
</protein>
<sequence length="102" mass="11564">MVLIIIWLNNPNLRVSSLQSGLLKIIPSFGQISGYKVNVSLSYYFLTDKPYGPSLLFIYGYGYDPFIYLGVSVTHTITDLFKDNLEPALKTKQDLNPWSTIN</sequence>